<evidence type="ECO:0000313" key="2">
    <source>
        <dbReference type="Proteomes" id="UP000054092"/>
    </source>
</evidence>
<dbReference type="AlphaFoldDB" id="A0A101HSJ2"/>
<sequence length="313" mass="35065">MPAQIASVDVVRILGKLSDEGGEHSSRSRFIREFLSKYKTPEMVISDIDGLLEAYPTFKGDSESLGRAFADLVNRLAEISGFSVDYVKYSGREKITGIWKVGEDIQIRVAAIICASFEEAKGVARNALLILPEAIDLGRPFVTVGRLGMLFAMIEQIELPVSSVASILVTDDDYDKRISSFMELMLLAFKKELARKPQVSLQKEWTKEELEDFIMNRLKLPTVGMLFSLLDSPMVGDDLVGKINEFLEMNESELVKGPMALGAIMGALSKHYSGIKEELVVREGKRYRLADKYRAIISEIRARFERALQTNAR</sequence>
<reference evidence="2" key="1">
    <citation type="journal article" date="2015" name="MBio">
        <title>Genome-Resolved Metagenomic Analysis Reveals Roles for Candidate Phyla and Other Microbial Community Members in Biogeochemical Transformations in Oil Reservoirs.</title>
        <authorList>
            <person name="Hu P."/>
            <person name="Tom L."/>
            <person name="Singh A."/>
            <person name="Thomas B.C."/>
            <person name="Baker B.J."/>
            <person name="Piceno Y.M."/>
            <person name="Andersen G.L."/>
            <person name="Banfield J.F."/>
        </authorList>
    </citation>
    <scope>NUCLEOTIDE SEQUENCE [LARGE SCALE GENOMIC DNA]</scope>
</reference>
<organism evidence="1 2">
    <name type="scientific">Mesotoga prima</name>
    <dbReference type="NCBI Taxonomy" id="1184387"/>
    <lineage>
        <taxon>Bacteria</taxon>
        <taxon>Thermotogati</taxon>
        <taxon>Thermotogota</taxon>
        <taxon>Thermotogae</taxon>
        <taxon>Kosmotogales</taxon>
        <taxon>Kosmotogaceae</taxon>
        <taxon>Mesotoga</taxon>
    </lineage>
</organism>
<comment type="caution">
    <text evidence="1">The sequence shown here is derived from an EMBL/GenBank/DDBJ whole genome shotgun (WGS) entry which is preliminary data.</text>
</comment>
<evidence type="ECO:0000313" key="1">
    <source>
        <dbReference type="EMBL" id="KUK82034.1"/>
    </source>
</evidence>
<accession>A0A101HSJ2</accession>
<proteinExistence type="predicted"/>
<gene>
    <name evidence="1" type="ORF">XD94_0202</name>
</gene>
<protein>
    <submittedName>
        <fullName evidence="1">Uncharacterized protein</fullName>
    </submittedName>
</protein>
<dbReference type="PATRIC" id="fig|1184387.3.peg.499"/>
<dbReference type="Proteomes" id="UP000054092">
    <property type="component" value="Unassembled WGS sequence"/>
</dbReference>
<dbReference type="EMBL" id="LGGP01000019">
    <property type="protein sequence ID" value="KUK82034.1"/>
    <property type="molecule type" value="Genomic_DNA"/>
</dbReference>
<name>A0A101HSJ2_9BACT</name>